<gene>
    <name evidence="1" type="ORF">ABS766_04245</name>
</gene>
<dbReference type="Gene3D" id="1.20.120.450">
    <property type="entry name" value="dinb family like domain"/>
    <property type="match status" value="1"/>
</dbReference>
<proteinExistence type="predicted"/>
<evidence type="ECO:0000313" key="2">
    <source>
        <dbReference type="Proteomes" id="UP001629156"/>
    </source>
</evidence>
<dbReference type="Proteomes" id="UP001629156">
    <property type="component" value="Unassembled WGS sequence"/>
</dbReference>
<dbReference type="InterPro" id="IPR011463">
    <property type="entry name" value="DUF1569"/>
</dbReference>
<dbReference type="EMBL" id="JBELPZ010000002">
    <property type="protein sequence ID" value="MFL9843623.1"/>
    <property type="molecule type" value="Genomic_DNA"/>
</dbReference>
<dbReference type="RefSeq" id="WP_408083877.1">
    <property type="nucleotide sequence ID" value="NZ_JBELPZ010000002.1"/>
</dbReference>
<name>A0ABW8YTY0_9FLAO</name>
<dbReference type="InterPro" id="IPR034660">
    <property type="entry name" value="DinB/YfiT-like"/>
</dbReference>
<evidence type="ECO:0000313" key="1">
    <source>
        <dbReference type="EMBL" id="MFL9843623.1"/>
    </source>
</evidence>
<keyword evidence="2" id="KW-1185">Reference proteome</keyword>
<reference evidence="1 2" key="1">
    <citation type="submission" date="2024-06" db="EMBL/GenBank/DDBJ databases">
        <authorList>
            <person name="Kaempfer P."/>
            <person name="Viver T."/>
        </authorList>
    </citation>
    <scope>NUCLEOTIDE SEQUENCE [LARGE SCALE GENOMIC DNA]</scope>
    <source>
        <strain evidence="1 2">ST-119</strain>
    </source>
</reference>
<protein>
    <submittedName>
        <fullName evidence="1">DUF1569 domain-containing protein</fullName>
    </submittedName>
</protein>
<sequence length="150" mass="17628">MQSLFDPNGNRIIIERIDQLTPIVLSQWGKMTVSQMLLHCQMPIKVAFGEMEIKPNWFLKTFFGRSSKKMFIDSKPLRHDLPTSNEFKITHEPDFDQAKEELKALVKQFTEKGPAVIKIEKHPLFGKMTMEEWDMAQYNHLDHHLRQFGV</sequence>
<accession>A0ABW8YTY0</accession>
<dbReference type="Pfam" id="PF07606">
    <property type="entry name" value="DUF1569"/>
    <property type="match status" value="1"/>
</dbReference>
<comment type="caution">
    <text evidence="1">The sequence shown here is derived from an EMBL/GenBank/DDBJ whole genome shotgun (WGS) entry which is preliminary data.</text>
</comment>
<organism evidence="1 2">
    <name type="scientific">Flavobacterium rhizosphaerae</name>
    <dbReference type="NCBI Taxonomy" id="3163298"/>
    <lineage>
        <taxon>Bacteria</taxon>
        <taxon>Pseudomonadati</taxon>
        <taxon>Bacteroidota</taxon>
        <taxon>Flavobacteriia</taxon>
        <taxon>Flavobacteriales</taxon>
        <taxon>Flavobacteriaceae</taxon>
        <taxon>Flavobacterium</taxon>
    </lineage>
</organism>